<gene>
    <name evidence="7 10" type="primary">nusA</name>
    <name evidence="10" type="ORF">DIU24_01370</name>
</gene>
<dbReference type="InterPro" id="IPR036555">
    <property type="entry name" value="NusA_N_sf"/>
</dbReference>
<dbReference type="Gene3D" id="3.30.300.20">
    <property type="match status" value="2"/>
</dbReference>
<evidence type="ECO:0000256" key="4">
    <source>
        <dbReference type="ARBA" id="ARBA00022884"/>
    </source>
</evidence>
<dbReference type="InterPro" id="IPR030842">
    <property type="entry name" value="TF_NusA_bacterial"/>
</dbReference>
<dbReference type="Pfam" id="PF26594">
    <property type="entry name" value="KH_NusA_2nd"/>
    <property type="match status" value="1"/>
</dbReference>
<dbReference type="InterPro" id="IPR058582">
    <property type="entry name" value="KH_NusA_2nd"/>
</dbReference>
<dbReference type="HAMAP" id="MF_00945_B">
    <property type="entry name" value="NusA_B"/>
    <property type="match status" value="1"/>
</dbReference>
<evidence type="ECO:0000313" key="11">
    <source>
        <dbReference type="Proteomes" id="UP000262056"/>
    </source>
</evidence>
<dbReference type="GO" id="GO:0031564">
    <property type="term" value="P:transcription antitermination"/>
    <property type="evidence" value="ECO:0007669"/>
    <property type="project" value="UniProtKB-UniRule"/>
</dbReference>
<dbReference type="InterPro" id="IPR012340">
    <property type="entry name" value="NA-bd_OB-fold"/>
</dbReference>
<dbReference type="FunFam" id="3.30.300.20:FF:000005">
    <property type="entry name" value="Transcription termination/antitermination protein NusA"/>
    <property type="match status" value="1"/>
</dbReference>
<dbReference type="SUPFAM" id="SSF69705">
    <property type="entry name" value="Transcription factor NusA, N-terminal domain"/>
    <property type="match status" value="1"/>
</dbReference>
<evidence type="ECO:0000259" key="9">
    <source>
        <dbReference type="PROSITE" id="PS50126"/>
    </source>
</evidence>
<comment type="subcellular location">
    <subcellularLocation>
        <location evidence="7">Cytoplasm</location>
    </subcellularLocation>
</comment>
<keyword evidence="3 7" id="KW-0889">Transcription antitermination</keyword>
<comment type="subunit">
    <text evidence="7">Monomer. Binds directly to the core enzyme of the DNA-dependent RNA polymerase and to nascent RNA.</text>
</comment>
<dbReference type="InterPro" id="IPR004087">
    <property type="entry name" value="KH_dom"/>
</dbReference>
<dbReference type="Pfam" id="PF08529">
    <property type="entry name" value="NusA_N"/>
    <property type="match status" value="2"/>
</dbReference>
<dbReference type="GO" id="GO:0003723">
    <property type="term" value="F:RNA binding"/>
    <property type="evidence" value="ECO:0007669"/>
    <property type="project" value="UniProtKB-UniRule"/>
</dbReference>
<dbReference type="InterPro" id="IPR010213">
    <property type="entry name" value="TF_NusA"/>
</dbReference>
<dbReference type="AlphaFoldDB" id="A0A656PM58"/>
<evidence type="ECO:0000256" key="8">
    <source>
        <dbReference type="SAM" id="MobiDB-lite"/>
    </source>
</evidence>
<dbReference type="InterPro" id="IPR003029">
    <property type="entry name" value="S1_domain"/>
</dbReference>
<evidence type="ECO:0000256" key="1">
    <source>
        <dbReference type="ARBA" id="ARBA00022472"/>
    </source>
</evidence>
<dbReference type="GO" id="GO:0006353">
    <property type="term" value="P:DNA-templated transcription termination"/>
    <property type="evidence" value="ECO:0007669"/>
    <property type="project" value="UniProtKB-UniRule"/>
</dbReference>
<dbReference type="GO" id="GO:0005829">
    <property type="term" value="C:cytosol"/>
    <property type="evidence" value="ECO:0007669"/>
    <property type="project" value="TreeGrafter"/>
</dbReference>
<protein>
    <recommendedName>
        <fullName evidence="7">Transcription termination/antitermination protein NusA</fullName>
    </recommendedName>
</protein>
<dbReference type="InterPro" id="IPR013735">
    <property type="entry name" value="TF_NusA_N"/>
</dbReference>
<dbReference type="NCBIfam" id="TIGR01953">
    <property type="entry name" value="NusA"/>
    <property type="match status" value="1"/>
</dbReference>
<keyword evidence="6 7" id="KW-0804">Transcription</keyword>
<keyword evidence="2 7" id="KW-0963">Cytoplasm</keyword>
<proteinExistence type="inferred from homology"/>
<dbReference type="Gene3D" id="2.40.50.140">
    <property type="entry name" value="Nucleic acid-binding proteins"/>
    <property type="match status" value="1"/>
</dbReference>
<dbReference type="EMBL" id="DQFB01000003">
    <property type="protein sequence ID" value="HCQ40345.1"/>
    <property type="molecule type" value="Genomic_DNA"/>
</dbReference>
<evidence type="ECO:0000256" key="3">
    <source>
        <dbReference type="ARBA" id="ARBA00022814"/>
    </source>
</evidence>
<organism evidence="10 11">
    <name type="scientific">candidate division WWE3 bacterium</name>
    <dbReference type="NCBI Taxonomy" id="2053526"/>
    <lineage>
        <taxon>Bacteria</taxon>
        <taxon>Katanobacteria</taxon>
    </lineage>
</organism>
<dbReference type="GO" id="GO:0003700">
    <property type="term" value="F:DNA-binding transcription factor activity"/>
    <property type="evidence" value="ECO:0007669"/>
    <property type="project" value="InterPro"/>
</dbReference>
<comment type="function">
    <text evidence="7">Participates in both transcription termination and antitermination.</text>
</comment>
<feature type="compositionally biased region" description="Basic and acidic residues" evidence="8">
    <location>
        <begin position="354"/>
        <end position="365"/>
    </location>
</feature>
<evidence type="ECO:0000256" key="2">
    <source>
        <dbReference type="ARBA" id="ARBA00022490"/>
    </source>
</evidence>
<dbReference type="CDD" id="cd02134">
    <property type="entry name" value="KH-II_NusA_rpt1"/>
    <property type="match status" value="1"/>
</dbReference>
<dbReference type="Gene3D" id="3.30.1480.10">
    <property type="entry name" value="NusA, N-terminal domain"/>
    <property type="match status" value="1"/>
</dbReference>
<dbReference type="CDD" id="cd22529">
    <property type="entry name" value="KH-II_NusA_rpt2"/>
    <property type="match status" value="1"/>
</dbReference>
<keyword evidence="5 7" id="KW-0805">Transcription regulation</keyword>
<dbReference type="Pfam" id="PF13184">
    <property type="entry name" value="KH_NusA_1st"/>
    <property type="match status" value="1"/>
</dbReference>
<dbReference type="InterPro" id="IPR009019">
    <property type="entry name" value="KH_sf_prok-type"/>
</dbReference>
<name>A0A656PM58_UNCKA</name>
<dbReference type="CDD" id="cd04455">
    <property type="entry name" value="S1_NusA"/>
    <property type="match status" value="1"/>
</dbReference>
<dbReference type="PROSITE" id="PS50126">
    <property type="entry name" value="S1"/>
    <property type="match status" value="1"/>
</dbReference>
<evidence type="ECO:0000256" key="6">
    <source>
        <dbReference type="ARBA" id="ARBA00023163"/>
    </source>
</evidence>
<dbReference type="SUPFAM" id="SSF50249">
    <property type="entry name" value="Nucleic acid-binding proteins"/>
    <property type="match status" value="1"/>
</dbReference>
<comment type="caution">
    <text evidence="10">The sequence shown here is derived from an EMBL/GenBank/DDBJ whole genome shotgun (WGS) entry which is preliminary data.</text>
</comment>
<sequence length="399" mass="43448">MAISEFNAALNQVAAERGITVDSVIESVKAALATAYKKDRKEAGEEVELEEIGVDLNIDSGEVRILKDEKDVTPSGFGRIAAQTAKQVILQKIRETEKEVITSEFRAKIGQIMLGTVFRIDNGLVTLDLGKTRAQGVMPSGEQVPFENYRINQRLKVLVKDIKESPRGTEVVVSRSDPQFVVKLFEQEVPEIASGVVVVEAIAREAGSRTKMAVSSKDEKVDPVGSCVGQKGVRVQAIITEIFGEKIDIIPFYNVTEKFIAASLSPAKVAEVVLDKENKRAVVTVPEEQQSLAIGKEGQNARLANKLTKWKIDIKGAAGIFSTDSGEAIKIGATADKKVVGVWDEAIKKTEDEKIEKDRVRKEEEVAAEAANIPEESGDVSGTEEPKDVQSEENTSVEK</sequence>
<dbReference type="InterPro" id="IPR015946">
    <property type="entry name" value="KH_dom-like_a/b"/>
</dbReference>
<feature type="compositionally biased region" description="Basic and acidic residues" evidence="8">
    <location>
        <begin position="384"/>
        <end position="399"/>
    </location>
</feature>
<evidence type="ECO:0000313" key="10">
    <source>
        <dbReference type="EMBL" id="HCQ40345.1"/>
    </source>
</evidence>
<accession>A0A656PM58</accession>
<dbReference type="FunFam" id="3.30.300.20:FF:000002">
    <property type="entry name" value="Transcription termination/antitermination protein NusA"/>
    <property type="match status" value="1"/>
</dbReference>
<feature type="domain" description="S1 motif" evidence="9">
    <location>
        <begin position="110"/>
        <end position="176"/>
    </location>
</feature>
<evidence type="ECO:0000256" key="7">
    <source>
        <dbReference type="HAMAP-Rule" id="MF_00945"/>
    </source>
</evidence>
<keyword evidence="4 7" id="KW-0694">RNA-binding</keyword>
<dbReference type="Proteomes" id="UP000262056">
    <property type="component" value="Unassembled WGS sequence"/>
</dbReference>
<dbReference type="PANTHER" id="PTHR22648">
    <property type="entry name" value="TRANSCRIPTION TERMINATION FACTOR NUSA"/>
    <property type="match status" value="1"/>
</dbReference>
<dbReference type="SMART" id="SM00316">
    <property type="entry name" value="S1"/>
    <property type="match status" value="1"/>
</dbReference>
<keyword evidence="1 7" id="KW-0806">Transcription termination</keyword>
<evidence type="ECO:0000256" key="5">
    <source>
        <dbReference type="ARBA" id="ARBA00023015"/>
    </source>
</evidence>
<comment type="similarity">
    <text evidence="7">Belongs to the NusA family.</text>
</comment>
<reference evidence="10 11" key="1">
    <citation type="journal article" date="2018" name="Nat. Biotechnol.">
        <title>A standardized bacterial taxonomy based on genome phylogeny substantially revises the tree of life.</title>
        <authorList>
            <person name="Parks D.H."/>
            <person name="Chuvochina M."/>
            <person name="Waite D.W."/>
            <person name="Rinke C."/>
            <person name="Skarshewski A."/>
            <person name="Chaumeil P.A."/>
            <person name="Hugenholtz P."/>
        </authorList>
    </citation>
    <scope>NUCLEOTIDE SEQUENCE [LARGE SCALE GENOMIC DNA]</scope>
    <source>
        <strain evidence="10">UBA12021</strain>
    </source>
</reference>
<feature type="region of interest" description="Disordered" evidence="8">
    <location>
        <begin position="354"/>
        <end position="399"/>
    </location>
</feature>
<dbReference type="PANTHER" id="PTHR22648:SF0">
    <property type="entry name" value="TRANSCRIPTION TERMINATION_ANTITERMINATION PROTEIN NUSA"/>
    <property type="match status" value="1"/>
</dbReference>
<dbReference type="InterPro" id="IPR025249">
    <property type="entry name" value="TF_NusA_KH_1st"/>
</dbReference>
<dbReference type="SUPFAM" id="SSF54814">
    <property type="entry name" value="Prokaryotic type KH domain (KH-domain type II)"/>
    <property type="match status" value="2"/>
</dbReference>
<dbReference type="SMART" id="SM00322">
    <property type="entry name" value="KH"/>
    <property type="match status" value="2"/>
</dbReference>